<accession>A0A8I1GHX0</accession>
<feature type="region of interest" description="Disordered" evidence="2">
    <location>
        <begin position="202"/>
        <end position="234"/>
    </location>
</feature>
<gene>
    <name evidence="3" type="primary">cas5e</name>
    <name evidence="3" type="ORF">JDN41_12800</name>
</gene>
<dbReference type="GO" id="GO:0003723">
    <property type="term" value="F:RNA binding"/>
    <property type="evidence" value="ECO:0007669"/>
    <property type="project" value="InterPro"/>
</dbReference>
<dbReference type="EMBL" id="JAEMUK010000079">
    <property type="protein sequence ID" value="MBJ7544426.1"/>
    <property type="molecule type" value="Genomic_DNA"/>
</dbReference>
<dbReference type="Proteomes" id="UP000623250">
    <property type="component" value="Unassembled WGS sequence"/>
</dbReference>
<proteinExistence type="predicted"/>
<dbReference type="InterPro" id="IPR021124">
    <property type="entry name" value="CRISPR-assoc_prot_Cas5"/>
</dbReference>
<dbReference type="Gene3D" id="3.30.70.2660">
    <property type="match status" value="1"/>
</dbReference>
<dbReference type="InterPro" id="IPR013422">
    <property type="entry name" value="CRISPR-assoc_prot_Cas5_N"/>
</dbReference>
<dbReference type="RefSeq" id="WP_199502486.1">
    <property type="nucleotide sequence ID" value="NZ_JAEMUK010000079.1"/>
</dbReference>
<evidence type="ECO:0000313" key="4">
    <source>
        <dbReference type="Proteomes" id="UP000623250"/>
    </source>
</evidence>
<dbReference type="GO" id="GO:0043571">
    <property type="term" value="P:maintenance of CRISPR repeat elements"/>
    <property type="evidence" value="ECO:0007669"/>
    <property type="project" value="InterPro"/>
</dbReference>
<comment type="caution">
    <text evidence="3">The sequence shown here is derived from an EMBL/GenBank/DDBJ whole genome shotgun (WGS) entry which is preliminary data.</text>
</comment>
<reference evidence="3 4" key="1">
    <citation type="submission" date="2020-12" db="EMBL/GenBank/DDBJ databases">
        <title>Revised draft genomes of Rhodomicrobium vannielii ATCC 17100 and Rhodomicrobium udaipurense JA643.</title>
        <authorList>
            <person name="Conners E.M."/>
            <person name="Davenport E.J."/>
            <person name="Bose A."/>
        </authorList>
    </citation>
    <scope>NUCLEOTIDE SEQUENCE [LARGE SCALE GENOMIC DNA]</scope>
    <source>
        <strain evidence="3 4">JA643</strain>
    </source>
</reference>
<protein>
    <submittedName>
        <fullName evidence="3">Type I-E CRISPR-associated protein Cas5/CasD</fullName>
    </submittedName>
</protein>
<name>A0A8I1GHX0_9HYPH</name>
<sequence length="253" mass="28298">MRNYLVFTIAAPMASFGMKYDPGEWRNSSNRPSKSGVFGIVAAALGIEREEQHRIDALQVLNFAVRVDQPGQTAYDYHTAQVPPQKRNRRFATRADELAVPKHELKTVLSTREYRTNAFATSALWFRDGVIEAPFSLWSIADALKQPRFNLYAGRKSHPLMLPCAPEVVEAGDVLAAFAAYDDATKRVAEFRKSYFESEGQAAPQPTVYSDADDPAAASSTRIEQRRDVPESRTKWRFGVRQEAVIAPRGGQT</sequence>
<feature type="compositionally biased region" description="Basic and acidic residues" evidence="2">
    <location>
        <begin position="223"/>
        <end position="234"/>
    </location>
</feature>
<dbReference type="NCBIfam" id="TIGR02593">
    <property type="entry name" value="CRISPR_cas5"/>
    <property type="match status" value="1"/>
</dbReference>
<organism evidence="3 4">
    <name type="scientific">Rhodomicrobium udaipurense</name>
    <dbReference type="NCBI Taxonomy" id="1202716"/>
    <lineage>
        <taxon>Bacteria</taxon>
        <taxon>Pseudomonadati</taxon>
        <taxon>Pseudomonadota</taxon>
        <taxon>Alphaproteobacteria</taxon>
        <taxon>Hyphomicrobiales</taxon>
        <taxon>Hyphomicrobiaceae</taxon>
        <taxon>Rhodomicrobium</taxon>
    </lineage>
</organism>
<evidence type="ECO:0000256" key="2">
    <source>
        <dbReference type="SAM" id="MobiDB-lite"/>
    </source>
</evidence>
<evidence type="ECO:0000313" key="3">
    <source>
        <dbReference type="EMBL" id="MBJ7544426.1"/>
    </source>
</evidence>
<dbReference type="NCBIfam" id="TIGR01868">
    <property type="entry name" value="casD_Cas5e"/>
    <property type="match status" value="1"/>
</dbReference>
<dbReference type="InterPro" id="IPR010147">
    <property type="entry name" value="CRISPR-assoc_prot_CasD"/>
</dbReference>
<dbReference type="AlphaFoldDB" id="A0A8I1GHX0"/>
<dbReference type="GO" id="GO:0051607">
    <property type="term" value="P:defense response to virus"/>
    <property type="evidence" value="ECO:0007669"/>
    <property type="project" value="UniProtKB-KW"/>
</dbReference>
<keyword evidence="4" id="KW-1185">Reference proteome</keyword>
<dbReference type="Pfam" id="PF09704">
    <property type="entry name" value="Cas_Cas5d"/>
    <property type="match status" value="1"/>
</dbReference>
<evidence type="ECO:0000256" key="1">
    <source>
        <dbReference type="ARBA" id="ARBA00023118"/>
    </source>
</evidence>
<keyword evidence="1" id="KW-0051">Antiviral defense</keyword>